<reference evidence="7" key="2">
    <citation type="submission" date="2015-06" db="UniProtKB">
        <authorList>
            <consortium name="EnsemblProtists"/>
        </authorList>
    </citation>
    <scope>IDENTIFICATION</scope>
    <source>
        <strain evidence="7">Pr102</strain>
    </source>
</reference>
<evidence type="ECO:0000313" key="8">
    <source>
        <dbReference type="Proteomes" id="UP000005238"/>
    </source>
</evidence>
<evidence type="ECO:0000259" key="6">
    <source>
        <dbReference type="PROSITE" id="PS51519"/>
    </source>
</evidence>
<protein>
    <recommendedName>
        <fullName evidence="6">RWP-RK domain-containing protein</fullName>
    </recommendedName>
</protein>
<dbReference type="Pfam" id="PF02042">
    <property type="entry name" value="RWP-RK"/>
    <property type="match status" value="1"/>
</dbReference>
<dbReference type="OMA" id="INRSHLP"/>
<dbReference type="GO" id="GO:0003677">
    <property type="term" value="F:DNA binding"/>
    <property type="evidence" value="ECO:0007669"/>
    <property type="project" value="UniProtKB-KW"/>
</dbReference>
<feature type="region of interest" description="Disordered" evidence="5">
    <location>
        <begin position="118"/>
        <end position="144"/>
    </location>
</feature>
<evidence type="ECO:0000313" key="7">
    <source>
        <dbReference type="EnsemblProtists" id="Phyra83589"/>
    </source>
</evidence>
<dbReference type="VEuPathDB" id="FungiDB:KRP23_12"/>
<organism evidence="7 8">
    <name type="scientific">Phytophthora ramorum</name>
    <name type="common">Sudden oak death agent</name>
    <dbReference type="NCBI Taxonomy" id="164328"/>
    <lineage>
        <taxon>Eukaryota</taxon>
        <taxon>Sar</taxon>
        <taxon>Stramenopiles</taxon>
        <taxon>Oomycota</taxon>
        <taxon>Peronosporomycetes</taxon>
        <taxon>Peronosporales</taxon>
        <taxon>Peronosporaceae</taxon>
        <taxon>Phytophthora</taxon>
    </lineage>
</organism>
<feature type="region of interest" description="Disordered" evidence="5">
    <location>
        <begin position="1"/>
        <end position="20"/>
    </location>
</feature>
<proteinExistence type="predicted"/>
<evidence type="ECO:0000256" key="5">
    <source>
        <dbReference type="SAM" id="MobiDB-lite"/>
    </source>
</evidence>
<keyword evidence="2" id="KW-0238">DNA-binding</keyword>
<evidence type="ECO:0000256" key="3">
    <source>
        <dbReference type="ARBA" id="ARBA00023163"/>
    </source>
</evidence>
<dbReference type="AlphaFoldDB" id="H3H0B6"/>
<keyword evidence="4" id="KW-0539">Nucleus</keyword>
<dbReference type="PROSITE" id="PS51519">
    <property type="entry name" value="RWP_RK"/>
    <property type="match status" value="1"/>
</dbReference>
<evidence type="ECO:0000256" key="4">
    <source>
        <dbReference type="ARBA" id="ARBA00023242"/>
    </source>
</evidence>
<accession>H3H0B6</accession>
<dbReference type="eggNOG" id="ENOG502S7JT">
    <property type="taxonomic scope" value="Eukaryota"/>
</dbReference>
<dbReference type="EnsemblProtists" id="Phyra83589">
    <property type="protein sequence ID" value="Phyra83589"/>
    <property type="gene ID" value="Phyra83589"/>
</dbReference>
<dbReference type="EMBL" id="DS566088">
    <property type="status" value="NOT_ANNOTATED_CDS"/>
    <property type="molecule type" value="Genomic_DNA"/>
</dbReference>
<sequence length="234" mass="26367">MTQVSAIKAKTARTPAQRKSRRKFDFPLQTLIAYSCYRQDDAAKRLGVASITLKRICRRHNYRWGYRSIKAKLRRKDVAMHRLQASKTFHATTPKLFPSSPVVATSEILLQLHQGKSVTSSPTSVSGLSSPISPRSPKLPRKSGLEPQLPPLALVLQWHKLQSIRDKTPLRPMLHRPVDYKSSVYAAAFDNSAPTFPSARMAPLIKTCEAERRLLPSADSLLDRYAYRHYTGSS</sequence>
<dbReference type="InterPro" id="IPR003035">
    <property type="entry name" value="RWP-RK_dom"/>
</dbReference>
<dbReference type="Proteomes" id="UP000005238">
    <property type="component" value="Unassembled WGS sequence"/>
</dbReference>
<dbReference type="HOGENOM" id="CLU_103563_0_0_1"/>
<dbReference type="InParanoid" id="H3H0B6"/>
<evidence type="ECO:0000256" key="2">
    <source>
        <dbReference type="ARBA" id="ARBA00023125"/>
    </source>
</evidence>
<feature type="domain" description="RWP-RK" evidence="6">
    <location>
        <begin position="12"/>
        <end position="92"/>
    </location>
</feature>
<feature type="compositionally biased region" description="Low complexity" evidence="5">
    <location>
        <begin position="118"/>
        <end position="136"/>
    </location>
</feature>
<keyword evidence="3" id="KW-0804">Transcription</keyword>
<name>H3H0B6_PHYRM</name>
<reference evidence="8" key="1">
    <citation type="journal article" date="2006" name="Science">
        <title>Phytophthora genome sequences uncover evolutionary origins and mechanisms of pathogenesis.</title>
        <authorList>
            <person name="Tyler B.M."/>
            <person name="Tripathy S."/>
            <person name="Zhang X."/>
            <person name="Dehal P."/>
            <person name="Jiang R.H."/>
            <person name="Aerts A."/>
            <person name="Arredondo F.D."/>
            <person name="Baxter L."/>
            <person name="Bensasson D."/>
            <person name="Beynon J.L."/>
            <person name="Chapman J."/>
            <person name="Damasceno C.M."/>
            <person name="Dorrance A.E."/>
            <person name="Dou D."/>
            <person name="Dickerman A.W."/>
            <person name="Dubchak I.L."/>
            <person name="Garbelotto M."/>
            <person name="Gijzen M."/>
            <person name="Gordon S.G."/>
            <person name="Govers F."/>
            <person name="Grunwald N.J."/>
            <person name="Huang W."/>
            <person name="Ivors K.L."/>
            <person name="Jones R.W."/>
            <person name="Kamoun S."/>
            <person name="Krampis K."/>
            <person name="Lamour K.H."/>
            <person name="Lee M.K."/>
            <person name="McDonald W.H."/>
            <person name="Medina M."/>
            <person name="Meijer H.J."/>
            <person name="Nordberg E.K."/>
            <person name="Maclean D.J."/>
            <person name="Ospina-Giraldo M.D."/>
            <person name="Morris P.F."/>
            <person name="Phuntumart V."/>
            <person name="Putnam N.H."/>
            <person name="Rash S."/>
            <person name="Rose J.K."/>
            <person name="Sakihama Y."/>
            <person name="Salamov A.A."/>
            <person name="Savidor A."/>
            <person name="Scheuring C.F."/>
            <person name="Smith B.M."/>
            <person name="Sobral B.W."/>
            <person name="Terry A."/>
            <person name="Torto-Alalibo T.A."/>
            <person name="Win J."/>
            <person name="Xu Z."/>
            <person name="Zhang H."/>
            <person name="Grigoriev I.V."/>
            <person name="Rokhsar D.S."/>
            <person name="Boore J.L."/>
        </authorList>
    </citation>
    <scope>NUCLEOTIDE SEQUENCE [LARGE SCALE GENOMIC DNA]</scope>
    <source>
        <strain evidence="8">Pr102</strain>
    </source>
</reference>
<keyword evidence="1" id="KW-0805">Transcription regulation</keyword>
<dbReference type="VEuPathDB" id="FungiDB:KRP22_10592"/>
<evidence type="ECO:0000256" key="1">
    <source>
        <dbReference type="ARBA" id="ARBA00023015"/>
    </source>
</evidence>
<keyword evidence="8" id="KW-1185">Reference proteome</keyword>